<accession>A0A1I4Y161</accession>
<dbReference type="Proteomes" id="UP000183107">
    <property type="component" value="Unassembled WGS sequence"/>
</dbReference>
<feature type="signal peptide" evidence="1">
    <location>
        <begin position="1"/>
        <end position="23"/>
    </location>
</feature>
<reference evidence="4" key="1">
    <citation type="submission" date="2016-10" db="EMBL/GenBank/DDBJ databases">
        <authorList>
            <person name="Varghese N."/>
        </authorList>
    </citation>
    <scope>NUCLEOTIDE SEQUENCE [LARGE SCALE GENOMIC DNA]</scope>
    <source>
        <strain evidence="4">Nsp8</strain>
    </source>
</reference>
<name>A0A1I4Y161_9PROT</name>
<evidence type="ECO:0000259" key="2">
    <source>
        <dbReference type="Pfam" id="PF07589"/>
    </source>
</evidence>
<dbReference type="InterPro" id="IPR013424">
    <property type="entry name" value="Ice-binding_C"/>
</dbReference>
<evidence type="ECO:0000256" key="1">
    <source>
        <dbReference type="SAM" id="SignalP"/>
    </source>
</evidence>
<keyword evidence="4" id="KW-1185">Reference proteome</keyword>
<dbReference type="RefSeq" id="WP_074794090.1">
    <property type="nucleotide sequence ID" value="NZ_FOVJ01000001.1"/>
</dbReference>
<organism evidence="3 4">
    <name type="scientific">Nitrosospira briensis</name>
    <dbReference type="NCBI Taxonomy" id="35799"/>
    <lineage>
        <taxon>Bacteria</taxon>
        <taxon>Pseudomonadati</taxon>
        <taxon>Pseudomonadota</taxon>
        <taxon>Betaproteobacteria</taxon>
        <taxon>Nitrosomonadales</taxon>
        <taxon>Nitrosomonadaceae</taxon>
        <taxon>Nitrosospira</taxon>
    </lineage>
</organism>
<dbReference type="AlphaFoldDB" id="A0A1I4Y161"/>
<proteinExistence type="predicted"/>
<gene>
    <name evidence="3" type="ORF">SAMN05216386_0447</name>
</gene>
<evidence type="ECO:0000313" key="4">
    <source>
        <dbReference type="Proteomes" id="UP000183107"/>
    </source>
</evidence>
<keyword evidence="1" id="KW-0732">Signal</keyword>
<feature type="chain" id="PRO_5010246024" evidence="1">
    <location>
        <begin position="24"/>
        <end position="202"/>
    </location>
</feature>
<evidence type="ECO:0000313" key="3">
    <source>
        <dbReference type="EMBL" id="SFN31814.1"/>
    </source>
</evidence>
<dbReference type="OrthoDB" id="571052at2"/>
<feature type="domain" description="Ice-binding protein C-terminal" evidence="2">
    <location>
        <begin position="173"/>
        <end position="197"/>
    </location>
</feature>
<sequence>MNKMSKVVIAALAFGGSISTASAAGVITDVTASGGGTFNLISNTTDPNVLDLSKTFNSLDPMVLTFTVGHIDGDPGNPYTVTEAITNNTGQSWVDFHFSIQEPDQGQGVVFTEHNNSTLSSFTLDPEPSTGSRNLNFTGNLANDGIANASFMLSPFDPGAGNTTTFTLTQVPTIPEPETYAMLLAGLGLMGVIARRRNNKQS</sequence>
<dbReference type="Pfam" id="PF07589">
    <property type="entry name" value="PEP-CTERM"/>
    <property type="match status" value="1"/>
</dbReference>
<dbReference type="NCBIfam" id="TIGR02595">
    <property type="entry name" value="PEP_CTERM"/>
    <property type="match status" value="1"/>
</dbReference>
<protein>
    <submittedName>
        <fullName evidence="3">PEP-CTERM protein-sorting domain-containing protein</fullName>
    </submittedName>
</protein>
<dbReference type="EMBL" id="FOVJ01000001">
    <property type="protein sequence ID" value="SFN31814.1"/>
    <property type="molecule type" value="Genomic_DNA"/>
</dbReference>